<dbReference type="STRING" id="463014.BAU07_21645"/>
<dbReference type="EMBL" id="CP016172">
    <property type="protein sequence ID" value="ANN79381.1"/>
    <property type="molecule type" value="Genomic_DNA"/>
</dbReference>
<evidence type="ECO:0000259" key="1">
    <source>
        <dbReference type="SMART" id="SM00901"/>
    </source>
</evidence>
<gene>
    <name evidence="2" type="ORF">BAU07_21645</name>
</gene>
<dbReference type="OrthoDB" id="1091301at2"/>
<evidence type="ECO:0000313" key="3">
    <source>
        <dbReference type="Proteomes" id="UP000091926"/>
    </source>
</evidence>
<sequence>MEPINQHKLWSFVAGSPGAMVVQGQNFRKADAHPVQSYFDLATKVAELQFRNRDHVLLFRGQAADHRNQRGYTSLKPTLLRGGAGKNPGAGELRKRYARLALAEEILVDEYRNAGLLGRDRVERLRIVRWSILQHYELCPTPLLDVTHSLRIAASFASHGAAGMAHVFVLGVPNLSGGITASAEAGLQAIRLASVCPPSAVRPHLQEGYLLGEYPEMSGIGQKSLYLHHETDFGRRLIAKFRFDPASFWEGTSFPIVGKQALYPPQDPMLEVTGRIRQRLGAAQA</sequence>
<reference evidence="2 3" key="1">
    <citation type="submission" date="2016-06" db="EMBL/GenBank/DDBJ databases">
        <title>Complete genome sequences of Bordetella bronchialis and Bordetella flabilis.</title>
        <authorList>
            <person name="LiPuma J.J."/>
            <person name="Spilker T."/>
        </authorList>
    </citation>
    <scope>NUCLEOTIDE SEQUENCE [LARGE SCALE GENOMIC DNA]</scope>
    <source>
        <strain evidence="2 3">AU10664</strain>
    </source>
</reference>
<accession>A0A193GIY6</accession>
<organism evidence="2 3">
    <name type="scientific">Bordetella flabilis</name>
    <dbReference type="NCBI Taxonomy" id="463014"/>
    <lineage>
        <taxon>Bacteria</taxon>
        <taxon>Pseudomonadati</taxon>
        <taxon>Pseudomonadota</taxon>
        <taxon>Betaproteobacteria</taxon>
        <taxon>Burkholderiales</taxon>
        <taxon>Alcaligenaceae</taxon>
        <taxon>Bordetella</taxon>
    </lineage>
</organism>
<dbReference type="Pfam" id="PF08867">
    <property type="entry name" value="FRG"/>
    <property type="match status" value="1"/>
</dbReference>
<keyword evidence="3" id="KW-1185">Reference proteome</keyword>
<protein>
    <recommendedName>
        <fullName evidence="1">FRG domain-containing protein</fullName>
    </recommendedName>
</protein>
<proteinExistence type="predicted"/>
<dbReference type="KEGG" id="bfz:BAU07_21645"/>
<dbReference type="InterPro" id="IPR014966">
    <property type="entry name" value="FRG-dom"/>
</dbReference>
<dbReference type="Proteomes" id="UP000091926">
    <property type="component" value="Chromosome"/>
</dbReference>
<dbReference type="RefSeq" id="WP_066662342.1">
    <property type="nucleotide sequence ID" value="NZ_CBCSCL010000007.1"/>
</dbReference>
<dbReference type="SMART" id="SM00901">
    <property type="entry name" value="FRG"/>
    <property type="match status" value="1"/>
</dbReference>
<name>A0A193GIY6_9BORD</name>
<feature type="domain" description="FRG" evidence="1">
    <location>
        <begin position="53"/>
        <end position="168"/>
    </location>
</feature>
<dbReference type="AlphaFoldDB" id="A0A193GIY6"/>
<evidence type="ECO:0000313" key="2">
    <source>
        <dbReference type="EMBL" id="ANN79381.1"/>
    </source>
</evidence>